<dbReference type="OrthoDB" id="205514at2759"/>
<keyword evidence="12" id="KW-0234">DNA repair</keyword>
<comment type="catalytic activity">
    <reaction evidence="14">
        <text>DNA(n) + a 2'-deoxyribonucleoside 5'-triphosphate = DNA(n+1) + diphosphate</text>
        <dbReference type="Rhea" id="RHEA:22508"/>
        <dbReference type="Rhea" id="RHEA-COMP:17339"/>
        <dbReference type="Rhea" id="RHEA-COMP:17340"/>
        <dbReference type="ChEBI" id="CHEBI:33019"/>
        <dbReference type="ChEBI" id="CHEBI:61560"/>
        <dbReference type="ChEBI" id="CHEBI:173112"/>
        <dbReference type="EC" id="2.7.7.7"/>
    </reaction>
</comment>
<dbReference type="InterPro" id="IPR037160">
    <property type="entry name" value="DNA_Pol_thumb_sf"/>
</dbReference>
<dbReference type="InterPro" id="IPR002008">
    <property type="entry name" value="DNA_pol_X_beta-like"/>
</dbReference>
<feature type="compositionally biased region" description="Polar residues" evidence="16">
    <location>
        <begin position="582"/>
        <end position="593"/>
    </location>
</feature>
<dbReference type="SUPFAM" id="SSF47802">
    <property type="entry name" value="DNA polymerase beta, N-terminal domain-like"/>
    <property type="match status" value="1"/>
</dbReference>
<evidence type="ECO:0000256" key="7">
    <source>
        <dbReference type="ARBA" id="ARBA00022695"/>
    </source>
</evidence>
<keyword evidence="9" id="KW-0227">DNA damage</keyword>
<dbReference type="InterPro" id="IPR027421">
    <property type="entry name" value="DNA_pol_lamdba_lyase_dom_sf"/>
</dbReference>
<feature type="region of interest" description="Disordered" evidence="16">
    <location>
        <begin position="251"/>
        <end position="420"/>
    </location>
</feature>
<feature type="compositionally biased region" description="Basic and acidic residues" evidence="16">
    <location>
        <begin position="313"/>
        <end position="334"/>
    </location>
</feature>
<dbReference type="Proteomes" id="UP000284842">
    <property type="component" value="Unassembled WGS sequence"/>
</dbReference>
<keyword evidence="19" id="KW-1185">Reference proteome</keyword>
<comment type="caution">
    <text evidence="18">The sequence shown here is derived from an EMBL/GenBank/DDBJ whole genome shotgun (WGS) entry which is preliminary data.</text>
</comment>
<feature type="compositionally biased region" description="Acidic residues" evidence="16">
    <location>
        <begin position="664"/>
        <end position="673"/>
    </location>
</feature>
<dbReference type="PANTHER" id="PTHR11276">
    <property type="entry name" value="DNA POLYMERASE TYPE-X FAMILY MEMBER"/>
    <property type="match status" value="1"/>
</dbReference>
<dbReference type="SUPFAM" id="SSF81301">
    <property type="entry name" value="Nucleotidyltransferase"/>
    <property type="match status" value="1"/>
</dbReference>
<name>A0A409VUP6_9AGAR</name>
<feature type="compositionally biased region" description="Polar residues" evidence="16">
    <location>
        <begin position="197"/>
        <end position="216"/>
    </location>
</feature>
<dbReference type="PROSITE" id="PS50172">
    <property type="entry name" value="BRCT"/>
    <property type="match status" value="1"/>
</dbReference>
<dbReference type="GO" id="GO:0003887">
    <property type="term" value="F:DNA-directed DNA polymerase activity"/>
    <property type="evidence" value="ECO:0007669"/>
    <property type="project" value="UniProtKB-KW"/>
</dbReference>
<dbReference type="InterPro" id="IPR028207">
    <property type="entry name" value="DNA_pol_B_palm_palm"/>
</dbReference>
<dbReference type="GO" id="GO:0005634">
    <property type="term" value="C:nucleus"/>
    <property type="evidence" value="ECO:0007669"/>
    <property type="project" value="TreeGrafter"/>
</dbReference>
<feature type="domain" description="BRCT" evidence="17">
    <location>
        <begin position="422"/>
        <end position="505"/>
    </location>
</feature>
<dbReference type="InterPro" id="IPR001357">
    <property type="entry name" value="BRCT_dom"/>
</dbReference>
<organism evidence="18 19">
    <name type="scientific">Panaeolus cyanescens</name>
    <dbReference type="NCBI Taxonomy" id="181874"/>
    <lineage>
        <taxon>Eukaryota</taxon>
        <taxon>Fungi</taxon>
        <taxon>Dikarya</taxon>
        <taxon>Basidiomycota</taxon>
        <taxon>Agaricomycotina</taxon>
        <taxon>Agaricomycetes</taxon>
        <taxon>Agaricomycetidae</taxon>
        <taxon>Agaricales</taxon>
        <taxon>Agaricineae</taxon>
        <taxon>Galeropsidaceae</taxon>
        <taxon>Panaeolus</taxon>
    </lineage>
</organism>
<dbReference type="SMART" id="SM00483">
    <property type="entry name" value="POLXc"/>
    <property type="match status" value="1"/>
</dbReference>
<dbReference type="Gene3D" id="3.40.50.10190">
    <property type="entry name" value="BRCT domain"/>
    <property type="match status" value="1"/>
</dbReference>
<dbReference type="PRINTS" id="PR00870">
    <property type="entry name" value="DNAPOLXBETA"/>
</dbReference>
<feature type="compositionally biased region" description="Polar residues" evidence="16">
    <location>
        <begin position="607"/>
        <end position="617"/>
    </location>
</feature>
<dbReference type="Pfam" id="PF10391">
    <property type="entry name" value="DNA_pol_lambd_f"/>
    <property type="match status" value="1"/>
</dbReference>
<feature type="region of interest" description="Disordered" evidence="16">
    <location>
        <begin position="554"/>
        <end position="617"/>
    </location>
</feature>
<evidence type="ECO:0000256" key="16">
    <source>
        <dbReference type="SAM" id="MobiDB-lite"/>
    </source>
</evidence>
<evidence type="ECO:0000256" key="14">
    <source>
        <dbReference type="ARBA" id="ARBA00049244"/>
    </source>
</evidence>
<evidence type="ECO:0000256" key="8">
    <source>
        <dbReference type="ARBA" id="ARBA00022705"/>
    </source>
</evidence>
<dbReference type="EMBL" id="NHTK01005969">
    <property type="protein sequence ID" value="PPQ69972.1"/>
    <property type="molecule type" value="Genomic_DNA"/>
</dbReference>
<dbReference type="Gene3D" id="1.10.150.110">
    <property type="entry name" value="DNA polymerase beta, N-terminal domain-like"/>
    <property type="match status" value="1"/>
</dbReference>
<comment type="similarity">
    <text evidence="2">Belongs to the DNA polymerase type-X family.</text>
</comment>
<dbReference type="InterPro" id="IPR010996">
    <property type="entry name" value="HHH_MUS81"/>
</dbReference>
<dbReference type="GO" id="GO:0006260">
    <property type="term" value="P:DNA replication"/>
    <property type="evidence" value="ECO:0007669"/>
    <property type="project" value="UniProtKB-KW"/>
</dbReference>
<evidence type="ECO:0000256" key="15">
    <source>
        <dbReference type="PIRSR" id="PIRSR622312-50"/>
    </source>
</evidence>
<proteinExistence type="inferred from homology"/>
<evidence type="ECO:0000256" key="12">
    <source>
        <dbReference type="ARBA" id="ARBA00023204"/>
    </source>
</evidence>
<evidence type="ECO:0000256" key="11">
    <source>
        <dbReference type="ARBA" id="ARBA00023125"/>
    </source>
</evidence>
<evidence type="ECO:0000313" key="18">
    <source>
        <dbReference type="EMBL" id="PPQ69972.1"/>
    </source>
</evidence>
<evidence type="ECO:0000256" key="6">
    <source>
        <dbReference type="ARBA" id="ARBA00022679"/>
    </source>
</evidence>
<dbReference type="Pfam" id="PF14716">
    <property type="entry name" value="HHH_8"/>
    <property type="match status" value="1"/>
</dbReference>
<dbReference type="PROSITE" id="PS00522">
    <property type="entry name" value="DNA_POLYMERASE_X"/>
    <property type="match status" value="1"/>
</dbReference>
<dbReference type="SUPFAM" id="SSF52113">
    <property type="entry name" value="BRCT domain"/>
    <property type="match status" value="1"/>
</dbReference>
<dbReference type="PANTHER" id="PTHR11276:SF28">
    <property type="entry name" value="DNA POLYMERASE LAMBDA"/>
    <property type="match status" value="1"/>
</dbReference>
<evidence type="ECO:0000256" key="4">
    <source>
        <dbReference type="ARBA" id="ARBA00016513"/>
    </source>
</evidence>
<comment type="cofactor">
    <cofactor evidence="1">
        <name>Mn(2+)</name>
        <dbReference type="ChEBI" id="CHEBI:29035"/>
    </cofactor>
</comment>
<protein>
    <recommendedName>
        <fullName evidence="4">DNA polymerase lambda</fullName>
        <ecNumber evidence="3">2.7.7.7</ecNumber>
    </recommendedName>
</protein>
<dbReference type="GO" id="GO:0003677">
    <property type="term" value="F:DNA binding"/>
    <property type="evidence" value="ECO:0007669"/>
    <property type="project" value="UniProtKB-KW"/>
</dbReference>
<keyword evidence="10" id="KW-0239">DNA-directed DNA polymerase</keyword>
<accession>A0A409VUP6</accession>
<dbReference type="InterPro" id="IPR018944">
    <property type="entry name" value="DNA_pol_lambd_fingers_domain"/>
</dbReference>
<dbReference type="SUPFAM" id="SSF81585">
    <property type="entry name" value="PsbU/PolX domain-like"/>
    <property type="match status" value="1"/>
</dbReference>
<dbReference type="CDD" id="cd00141">
    <property type="entry name" value="NT_POLXc"/>
    <property type="match status" value="1"/>
</dbReference>
<feature type="compositionally biased region" description="Polar residues" evidence="16">
    <location>
        <begin position="563"/>
        <end position="573"/>
    </location>
</feature>
<dbReference type="FunFam" id="1.10.150.110:FF:000005">
    <property type="entry name" value="DNA polymerase POL4"/>
    <property type="match status" value="1"/>
</dbReference>
<dbReference type="Pfam" id="PF14791">
    <property type="entry name" value="DNA_pol_B_thumb"/>
    <property type="match status" value="1"/>
</dbReference>
<feature type="region of interest" description="Disordered" evidence="16">
    <location>
        <begin position="67"/>
        <end position="227"/>
    </location>
</feature>
<dbReference type="AlphaFoldDB" id="A0A409VUP6"/>
<dbReference type="Gene3D" id="3.30.210.10">
    <property type="entry name" value="DNA polymerase, thumb domain"/>
    <property type="match status" value="1"/>
</dbReference>
<keyword evidence="7" id="KW-0548">Nucleotidyltransferase</keyword>
<feature type="region of interest" description="Disordered" evidence="16">
    <location>
        <begin position="654"/>
        <end position="700"/>
    </location>
</feature>
<dbReference type="InterPro" id="IPR036420">
    <property type="entry name" value="BRCT_dom_sf"/>
</dbReference>
<evidence type="ECO:0000256" key="5">
    <source>
        <dbReference type="ARBA" id="ARBA00022634"/>
    </source>
</evidence>
<gene>
    <name evidence="18" type="ORF">CVT24_003676</name>
</gene>
<dbReference type="InterPro" id="IPR022312">
    <property type="entry name" value="DNA_pol_X"/>
</dbReference>
<keyword evidence="5" id="KW-0237">DNA synthesis</keyword>
<evidence type="ECO:0000313" key="19">
    <source>
        <dbReference type="Proteomes" id="UP000284842"/>
    </source>
</evidence>
<dbReference type="STRING" id="181874.A0A409VUP6"/>
<evidence type="ECO:0000256" key="9">
    <source>
        <dbReference type="ARBA" id="ARBA00022763"/>
    </source>
</evidence>
<dbReference type="InterPro" id="IPR002054">
    <property type="entry name" value="DNA-dir_DNA_pol_X"/>
</dbReference>
<dbReference type="GO" id="GO:0016829">
    <property type="term" value="F:lyase activity"/>
    <property type="evidence" value="ECO:0007669"/>
    <property type="project" value="UniProtKB-KW"/>
</dbReference>
<dbReference type="InterPro" id="IPR043519">
    <property type="entry name" value="NT_sf"/>
</dbReference>
<dbReference type="InParanoid" id="A0A409VUP6"/>
<evidence type="ECO:0000256" key="1">
    <source>
        <dbReference type="ARBA" id="ARBA00001936"/>
    </source>
</evidence>
<feature type="compositionally biased region" description="Polar residues" evidence="16">
    <location>
        <begin position="336"/>
        <end position="350"/>
    </location>
</feature>
<dbReference type="GO" id="GO:0006303">
    <property type="term" value="P:double-strand break repair via nonhomologous end joining"/>
    <property type="evidence" value="ECO:0007669"/>
    <property type="project" value="TreeGrafter"/>
</dbReference>
<evidence type="ECO:0000256" key="13">
    <source>
        <dbReference type="ARBA" id="ARBA00023239"/>
    </source>
</evidence>
<feature type="active site" description="Nucleophile; Schiff-base intermediate with DNA; for 5'-dRP lyase activity" evidence="15">
    <location>
        <position position="767"/>
    </location>
</feature>
<keyword evidence="11" id="KW-0238">DNA-binding</keyword>
<dbReference type="Pfam" id="PF14792">
    <property type="entry name" value="DNA_pol_B_palm"/>
    <property type="match status" value="1"/>
</dbReference>
<dbReference type="Gene3D" id="3.30.460.10">
    <property type="entry name" value="Beta Polymerase, domain 2"/>
    <property type="match status" value="1"/>
</dbReference>
<keyword evidence="8" id="KW-0235">DNA replication</keyword>
<evidence type="ECO:0000256" key="10">
    <source>
        <dbReference type="ARBA" id="ARBA00022932"/>
    </source>
</evidence>
<reference evidence="18 19" key="1">
    <citation type="journal article" date="2018" name="Evol. Lett.">
        <title>Horizontal gene cluster transfer increased hallucinogenic mushroom diversity.</title>
        <authorList>
            <person name="Reynolds H.T."/>
            <person name="Vijayakumar V."/>
            <person name="Gluck-Thaler E."/>
            <person name="Korotkin H.B."/>
            <person name="Matheny P.B."/>
            <person name="Slot J.C."/>
        </authorList>
    </citation>
    <scope>NUCLEOTIDE SEQUENCE [LARGE SCALE GENOMIC DNA]</scope>
    <source>
        <strain evidence="18 19">2629</strain>
    </source>
</reference>
<keyword evidence="6" id="KW-0808">Transferase</keyword>
<dbReference type="PRINTS" id="PR00869">
    <property type="entry name" value="DNAPOLX"/>
</dbReference>
<keyword evidence="13" id="KW-0456">Lyase</keyword>
<sequence>MADFDYAAYYQEFDSRMAAPDEPMDEFLKRKAEHRQSFTKDPSLAEGWSFVSSYTTHEAIHAVNDSKVPSEKLSAMDSLGSSLDPEEISVRKSPELSLSVLPPRNVADQSIPVQAPDNQLGGNTPPPGSSFVDHSAQEHAAVTISPQRSPSFTRDEIESFTLGIIDAPLSKKSGKRKTTDDADGAMALPRKRHAHNTRNPQNQDTVDTSATRSPISSFPDIKGKRGQKEDLMLVTKEPQLQFLPLDEAKLTRATTKHKGRRIAAQHSMKSEKDKLEPPTSPIEDPSLVLPDASPKKSKALAVVGQPSELQMELQERISKHTSSKPRDKVLKLGKGDSSSKPLRTDANSSIAIDESDIIHVSSSPSSRATSPERAKAGSSKRVIQSTKSHRQVKGKGKEKPKPMTPAEFARSLTIANTNPKESKKRVLEGLSIFYSGGDMNYASKVTRKKMELVVSSGGNLMATFDPVTTTHIVTDTSQELTLRALGLKRLKQIPENIPTVTWKWVAVILSHGAQWPEEEIEGKREKLAIQHAAFPDRVDAGIKTQKITSMETLQARKKARLQNAANRSTNNDDNLPGPSAHPGSTSSAGNVESSRPFGPLLSPPTSPANLPKTTAATSSKVTLDAQLDDHRSEGSSQDPLAEYYPAVRAQLERKESGWSTSAELDVDESDIESEQGAPRASRSLQRQGWACDNKESTRTKSCPNQDIIDKVLTELMKLHEAKVGQEDHWRAFSYRKAIGALKQYPSRIQSFTEAKGLTGVGEKTARKIMEILQTGGLRRIKYEDTAEVKAASLFRGIYGVGKTVAYQWYAAGCRTLDDLREGKGGVKLSHVQKIGLQFYNDINDRMPREEAKAIFELIKLIALELDSKLFIEIMGSYRRGSKDCGDIDVLITRPTDDGHTHKGVLPKLLRDLHAAGILTEDLALPEDPHDLESTYRGLCHLPHVPGSKRRRIDFLSVPWKYRGGALLYYTGNDFFNRSMRLKAKSMGYSLNQRGLYKVCRDSRGEKFDDGLLVASETEREIFDILNVPWQTPSERIRG</sequence>
<dbReference type="InterPro" id="IPR029398">
    <property type="entry name" value="PolB_thumb"/>
</dbReference>
<feature type="compositionally biased region" description="Basic residues" evidence="16">
    <location>
        <begin position="254"/>
        <end position="263"/>
    </location>
</feature>
<evidence type="ECO:0000259" key="17">
    <source>
        <dbReference type="PROSITE" id="PS50172"/>
    </source>
</evidence>
<feature type="compositionally biased region" description="Polar residues" evidence="16">
    <location>
        <begin position="107"/>
        <end position="122"/>
    </location>
</feature>
<evidence type="ECO:0000256" key="2">
    <source>
        <dbReference type="ARBA" id="ARBA00008323"/>
    </source>
</evidence>
<evidence type="ECO:0000256" key="3">
    <source>
        <dbReference type="ARBA" id="ARBA00012417"/>
    </source>
</evidence>
<dbReference type="Gene3D" id="1.10.150.20">
    <property type="entry name" value="5' to 3' exonuclease, C-terminal subdomain"/>
    <property type="match status" value="1"/>
</dbReference>
<dbReference type="InterPro" id="IPR019843">
    <property type="entry name" value="DNA_pol-X_BS"/>
</dbReference>
<dbReference type="EC" id="2.7.7.7" evidence="3"/>